<dbReference type="WBParaSite" id="SRAE_1000041800.1">
    <property type="protein sequence ID" value="SRAE_1000041800.1"/>
    <property type="gene ID" value="WBGene00257014"/>
</dbReference>
<dbReference type="GO" id="GO:0000981">
    <property type="term" value="F:DNA-binding transcription factor activity, RNA polymerase II-specific"/>
    <property type="evidence" value="ECO:0007669"/>
    <property type="project" value="TreeGrafter"/>
</dbReference>
<organism evidence="5">
    <name type="scientific">Strongyloides ratti</name>
    <name type="common">Parasitic roundworm</name>
    <dbReference type="NCBI Taxonomy" id="34506"/>
    <lineage>
        <taxon>Eukaryota</taxon>
        <taxon>Metazoa</taxon>
        <taxon>Ecdysozoa</taxon>
        <taxon>Nematoda</taxon>
        <taxon>Chromadorea</taxon>
        <taxon>Rhabditida</taxon>
        <taxon>Tylenchina</taxon>
        <taxon>Panagrolaimomorpha</taxon>
        <taxon>Strongyloidoidea</taxon>
        <taxon>Strongyloididae</taxon>
        <taxon>Strongyloides</taxon>
    </lineage>
</organism>
<dbReference type="Proteomes" id="UP000035682">
    <property type="component" value="Unplaced"/>
</dbReference>
<dbReference type="SUPFAM" id="SSF46689">
    <property type="entry name" value="Homeodomain-like"/>
    <property type="match status" value="1"/>
</dbReference>
<sequence length="343" mass="39397">MTGMKTKFIIKPLLSIQSFGENFCFETEIERIVTINCNSMLQDVCNDVLKDIGLGHLSHLAKVSIKTYDSKYLTLNSFVPNLVLSIGTLKPIFGNFITIQIVVNGKVDDFSQYELEKTLCCNLLQLIIKKYSSIKDSIADINIKDIIGKLEENSTTKLPYEYLHSINKLVRDQLISLTKNKGELLKNEVSINDEKVNKPELETFQKFNNEFSPNLNTSSKNLESIDESKKVNNNEEAQLFNLPLSLNPTFFELMKTSPLKVVVPEKLSINSSFIRNRSRITFDQNIETPILEKWFSITRKPNSFQVQQIADHLNNITNRPDDLKITIQNVKIWFKNRRAKGKR</sequence>
<keyword evidence="6" id="KW-1185">Reference proteome</keyword>
<protein>
    <submittedName>
        <fullName evidence="5 7">Homeobox domain and Homeodomain-like-containing protein</fullName>
    </submittedName>
</protein>
<dbReference type="EMBL" id="LN609528">
    <property type="protein sequence ID" value="CEF62144.1"/>
    <property type="molecule type" value="Genomic_DNA"/>
</dbReference>
<dbReference type="PANTHER" id="PTHR15116:SF16">
    <property type="entry name" value="DEFECTIVE PROVENTRICULUS, ISOFORM A"/>
    <property type="match status" value="1"/>
</dbReference>
<accession>A0A090L3V0</accession>
<dbReference type="InterPro" id="IPR039673">
    <property type="entry name" value="SATB1/SATB2"/>
</dbReference>
<proteinExistence type="predicted"/>
<dbReference type="InterPro" id="IPR001356">
    <property type="entry name" value="HD"/>
</dbReference>
<evidence type="ECO:0000256" key="2">
    <source>
        <dbReference type="PROSITE-ProRule" id="PRU00108"/>
    </source>
</evidence>
<dbReference type="GO" id="GO:0005634">
    <property type="term" value="C:nucleus"/>
    <property type="evidence" value="ECO:0007669"/>
    <property type="project" value="UniProtKB-SubCell"/>
</dbReference>
<dbReference type="Gene3D" id="1.10.10.60">
    <property type="entry name" value="Homeodomain-like"/>
    <property type="match status" value="1"/>
</dbReference>
<feature type="domain" description="Homeobox" evidence="4">
    <location>
        <begin position="274"/>
        <end position="343"/>
    </location>
</feature>
<dbReference type="InterPro" id="IPR009057">
    <property type="entry name" value="Homeodomain-like_sf"/>
</dbReference>
<dbReference type="GO" id="GO:0000978">
    <property type="term" value="F:RNA polymerase II cis-regulatory region sequence-specific DNA binding"/>
    <property type="evidence" value="ECO:0007669"/>
    <property type="project" value="TreeGrafter"/>
</dbReference>
<dbReference type="OrthoDB" id="10052721at2759"/>
<dbReference type="PANTHER" id="PTHR15116">
    <property type="entry name" value="DNA-BINDING PROTEIN SATB FAMILY MEMBER"/>
    <property type="match status" value="1"/>
</dbReference>
<dbReference type="GeneID" id="36374509"/>
<evidence type="ECO:0000313" key="5">
    <source>
        <dbReference type="EMBL" id="CEF62144.1"/>
    </source>
</evidence>
<keyword evidence="2 3" id="KW-0539">Nucleus</keyword>
<keyword evidence="2 3" id="KW-0238">DNA-binding</keyword>
<dbReference type="CDD" id="cd00086">
    <property type="entry name" value="homeodomain"/>
    <property type="match status" value="1"/>
</dbReference>
<name>A0A090L3V0_STRRB</name>
<keyword evidence="2 3" id="KW-0371">Homeobox</keyword>
<evidence type="ECO:0000259" key="4">
    <source>
        <dbReference type="PROSITE" id="PS50071"/>
    </source>
</evidence>
<evidence type="ECO:0000313" key="6">
    <source>
        <dbReference type="Proteomes" id="UP000035682"/>
    </source>
</evidence>
<dbReference type="PROSITE" id="PS50071">
    <property type="entry name" value="HOMEOBOX_2"/>
    <property type="match status" value="1"/>
</dbReference>
<dbReference type="SMART" id="SM00389">
    <property type="entry name" value="HOX"/>
    <property type="match status" value="1"/>
</dbReference>
<dbReference type="WormBase" id="SRAE_1000041800">
    <property type="protein sequence ID" value="SRP00403"/>
    <property type="gene ID" value="WBGene00257014"/>
</dbReference>
<dbReference type="STRING" id="34506.A0A090L3V0"/>
<gene>
    <name evidence="5 7 8" type="ORF">SRAE_1000041800</name>
</gene>
<dbReference type="CTD" id="36374509"/>
<reference evidence="7" key="2">
    <citation type="submission" date="2020-12" db="UniProtKB">
        <authorList>
            <consortium name="WormBaseParasite"/>
        </authorList>
    </citation>
    <scope>IDENTIFICATION</scope>
</reference>
<dbReference type="Pfam" id="PF00046">
    <property type="entry name" value="Homeodomain"/>
    <property type="match status" value="1"/>
</dbReference>
<evidence type="ECO:0000313" key="8">
    <source>
        <dbReference type="WormBase" id="SRAE_1000041800"/>
    </source>
</evidence>
<reference evidence="5 6" key="1">
    <citation type="submission" date="2014-09" db="EMBL/GenBank/DDBJ databases">
        <authorList>
            <person name="Martin A.A."/>
        </authorList>
    </citation>
    <scope>NUCLEOTIDE SEQUENCE</scope>
    <source>
        <strain evidence="6">ED321</strain>
        <strain evidence="5">ED321 Heterogonic</strain>
    </source>
</reference>
<evidence type="ECO:0000313" key="7">
    <source>
        <dbReference type="WBParaSite" id="SRAE_1000041800.1"/>
    </source>
</evidence>
<dbReference type="GO" id="GO:0006338">
    <property type="term" value="P:chromatin remodeling"/>
    <property type="evidence" value="ECO:0007669"/>
    <property type="project" value="InterPro"/>
</dbReference>
<dbReference type="RefSeq" id="XP_024501346.1">
    <property type="nucleotide sequence ID" value="XM_024647248.1"/>
</dbReference>
<evidence type="ECO:0000256" key="1">
    <source>
        <dbReference type="ARBA" id="ARBA00004123"/>
    </source>
</evidence>
<evidence type="ECO:0000256" key="3">
    <source>
        <dbReference type="RuleBase" id="RU000682"/>
    </source>
</evidence>
<comment type="subcellular location">
    <subcellularLocation>
        <location evidence="1 2 3">Nucleus</location>
    </subcellularLocation>
</comment>
<dbReference type="AlphaFoldDB" id="A0A090L3V0"/>